<evidence type="ECO:0000313" key="2">
    <source>
        <dbReference type="EMBL" id="SPD86413.1"/>
    </source>
</evidence>
<evidence type="ECO:0000313" key="3">
    <source>
        <dbReference type="Proteomes" id="UP000238164"/>
    </source>
</evidence>
<gene>
    <name evidence="2" type="ORF">MPLG2_1377</name>
</gene>
<name>A0A2N9JF68_9ACTN</name>
<dbReference type="OrthoDB" id="3333864at2"/>
<protein>
    <recommendedName>
        <fullName evidence="1">5-hmdU DNA kinase helical domain-containing protein</fullName>
    </recommendedName>
</protein>
<dbReference type="EMBL" id="LT985188">
    <property type="protein sequence ID" value="SPD86413.1"/>
    <property type="molecule type" value="Genomic_DNA"/>
</dbReference>
<dbReference type="Pfam" id="PF18723">
    <property type="entry name" value="HMUDK_hel"/>
    <property type="match status" value="1"/>
</dbReference>
<keyword evidence="3" id="KW-1185">Reference proteome</keyword>
<dbReference type="AlphaFoldDB" id="A0A2N9JF68"/>
<dbReference type="InterPro" id="IPR040684">
    <property type="entry name" value="HMUDK_hel"/>
</dbReference>
<organism evidence="2 3">
    <name type="scientific">Micropruina glycogenica</name>
    <dbReference type="NCBI Taxonomy" id="75385"/>
    <lineage>
        <taxon>Bacteria</taxon>
        <taxon>Bacillati</taxon>
        <taxon>Actinomycetota</taxon>
        <taxon>Actinomycetes</taxon>
        <taxon>Propionibacteriales</taxon>
        <taxon>Nocardioidaceae</taxon>
        <taxon>Micropruina</taxon>
    </lineage>
</organism>
<reference evidence="2 3" key="1">
    <citation type="submission" date="2018-02" db="EMBL/GenBank/DDBJ databases">
        <authorList>
            <person name="Cohen D.B."/>
            <person name="Kent A.D."/>
        </authorList>
    </citation>
    <scope>NUCLEOTIDE SEQUENCE [LARGE SCALE GENOMIC DNA]</scope>
    <source>
        <strain evidence="2">1</strain>
    </source>
</reference>
<dbReference type="KEGG" id="mgg:MPLG2_1377"/>
<sequence length="333" mass="37772">MRRVRVGQHDVGVSEVLSSYWHFAAERQHVYHARLRGEPGPWTDDVVLSRYRFTNAYRAADRVSQDLIRIAYEGPQDPENLVLRVLLFRFFNKPSTWEALESRFGQITTSTFDVDAYSKVLDARIASGERVYSAAYIVPPPPFGAVRKHRNHLLLTEHMIRSGVATQIEHARSLSQVFETISTFPSLGPFLSYQLAIDLNYTSVIDFDENDFVVPGPGARSGIAKCFPQLNGVPPEDIIRWMVDTQQEQFEDQGIDFDDLFGRALTLIDCQNLFCETDKYARVMHPNVRGVGSRNRIKQQFAPQGPPVRPFFPPKWGINQRVAGRSNALASAT</sequence>
<feature type="domain" description="5-hmdU DNA kinase helical" evidence="1">
    <location>
        <begin position="15"/>
        <end position="289"/>
    </location>
</feature>
<proteinExistence type="predicted"/>
<accession>A0A2N9JF68</accession>
<evidence type="ECO:0000259" key="1">
    <source>
        <dbReference type="Pfam" id="PF18723"/>
    </source>
</evidence>
<dbReference type="Proteomes" id="UP000238164">
    <property type="component" value="Chromosome 1"/>
</dbReference>